<dbReference type="Proteomes" id="UP001293593">
    <property type="component" value="Unassembled WGS sequence"/>
</dbReference>
<feature type="region of interest" description="Disordered" evidence="1">
    <location>
        <begin position="1"/>
        <end position="30"/>
    </location>
</feature>
<comment type="caution">
    <text evidence="2">The sequence shown here is derived from an EMBL/GenBank/DDBJ whole genome shotgun (WGS) entry which is preliminary data.</text>
</comment>
<evidence type="ECO:0000256" key="1">
    <source>
        <dbReference type="SAM" id="MobiDB-lite"/>
    </source>
</evidence>
<evidence type="ECO:0000313" key="2">
    <source>
        <dbReference type="EMBL" id="KAK4258049.1"/>
    </source>
</evidence>
<feature type="compositionally biased region" description="Basic residues" evidence="1">
    <location>
        <begin position="10"/>
        <end position="23"/>
    </location>
</feature>
<keyword evidence="3" id="KW-1185">Reference proteome</keyword>
<dbReference type="AlphaFoldDB" id="A0AAE1JRP5"/>
<sequence>MGGNGEKGIKSKNKSSKEVKRRVGGSGDHHVQEFNSFSFLQGAFETQNRDSDKSKFNFENLTNTMIMAKYSQTTIHLHYPSLFGTSHQYYLTLFTDAVQYCFLVVD</sequence>
<gene>
    <name evidence="2" type="ORF">QN277_007558</name>
</gene>
<organism evidence="2 3">
    <name type="scientific">Acacia crassicarpa</name>
    <name type="common">northern wattle</name>
    <dbReference type="NCBI Taxonomy" id="499986"/>
    <lineage>
        <taxon>Eukaryota</taxon>
        <taxon>Viridiplantae</taxon>
        <taxon>Streptophyta</taxon>
        <taxon>Embryophyta</taxon>
        <taxon>Tracheophyta</taxon>
        <taxon>Spermatophyta</taxon>
        <taxon>Magnoliopsida</taxon>
        <taxon>eudicotyledons</taxon>
        <taxon>Gunneridae</taxon>
        <taxon>Pentapetalae</taxon>
        <taxon>rosids</taxon>
        <taxon>fabids</taxon>
        <taxon>Fabales</taxon>
        <taxon>Fabaceae</taxon>
        <taxon>Caesalpinioideae</taxon>
        <taxon>mimosoid clade</taxon>
        <taxon>Acacieae</taxon>
        <taxon>Acacia</taxon>
    </lineage>
</organism>
<accession>A0AAE1JRP5</accession>
<name>A0AAE1JRP5_9FABA</name>
<dbReference type="EMBL" id="JAWXYG010000012">
    <property type="protein sequence ID" value="KAK4258049.1"/>
    <property type="molecule type" value="Genomic_DNA"/>
</dbReference>
<proteinExistence type="predicted"/>
<reference evidence="2" key="1">
    <citation type="submission" date="2023-10" db="EMBL/GenBank/DDBJ databases">
        <title>Chromosome-level genome of the transformable northern wattle, Acacia crassicarpa.</title>
        <authorList>
            <person name="Massaro I."/>
            <person name="Sinha N.R."/>
            <person name="Poethig S."/>
            <person name="Leichty A.R."/>
        </authorList>
    </citation>
    <scope>NUCLEOTIDE SEQUENCE</scope>
    <source>
        <strain evidence="2">Acra3RX</strain>
        <tissue evidence="2">Leaf</tissue>
    </source>
</reference>
<protein>
    <submittedName>
        <fullName evidence="2">Uncharacterized protein</fullName>
    </submittedName>
</protein>
<evidence type="ECO:0000313" key="3">
    <source>
        <dbReference type="Proteomes" id="UP001293593"/>
    </source>
</evidence>